<sequence length="103" mass="11517">MMITVQALLRRPVPRANVAESMFLPCHFLEALSRWGLTGPLRFGGWGVYRDDTNDSPSPCSLRARDRIFIVCLVGFDTHLFETPGPPETAAQQIIHTSQFALC</sequence>
<reference evidence="1 2" key="1">
    <citation type="submission" date="2023-09" db="EMBL/GenBank/DDBJ databases">
        <authorList>
            <person name="Wang M."/>
        </authorList>
    </citation>
    <scope>NUCLEOTIDE SEQUENCE [LARGE SCALE GENOMIC DNA]</scope>
    <source>
        <strain evidence="1">GT-2023</strain>
        <tissue evidence="1">Liver</tissue>
    </source>
</reference>
<keyword evidence="2" id="KW-1185">Reference proteome</keyword>
<evidence type="ECO:0000313" key="1">
    <source>
        <dbReference type="EMBL" id="KAL1274761.1"/>
    </source>
</evidence>
<evidence type="ECO:0000313" key="2">
    <source>
        <dbReference type="Proteomes" id="UP001558613"/>
    </source>
</evidence>
<accession>A0ABR3NDG4</accession>
<dbReference type="Proteomes" id="UP001558613">
    <property type="component" value="Unassembled WGS sequence"/>
</dbReference>
<dbReference type="EMBL" id="JAYMGO010000005">
    <property type="protein sequence ID" value="KAL1274761.1"/>
    <property type="molecule type" value="Genomic_DNA"/>
</dbReference>
<proteinExistence type="predicted"/>
<protein>
    <submittedName>
        <fullName evidence="1">Uncharacterized protein</fullName>
    </submittedName>
</protein>
<gene>
    <name evidence="1" type="ORF">QQF64_027575</name>
</gene>
<name>A0ABR3NDG4_9TELE</name>
<organism evidence="1 2">
    <name type="scientific">Cirrhinus molitorella</name>
    <name type="common">mud carp</name>
    <dbReference type="NCBI Taxonomy" id="172907"/>
    <lineage>
        <taxon>Eukaryota</taxon>
        <taxon>Metazoa</taxon>
        <taxon>Chordata</taxon>
        <taxon>Craniata</taxon>
        <taxon>Vertebrata</taxon>
        <taxon>Euteleostomi</taxon>
        <taxon>Actinopterygii</taxon>
        <taxon>Neopterygii</taxon>
        <taxon>Teleostei</taxon>
        <taxon>Ostariophysi</taxon>
        <taxon>Cypriniformes</taxon>
        <taxon>Cyprinidae</taxon>
        <taxon>Labeoninae</taxon>
        <taxon>Labeonini</taxon>
        <taxon>Cirrhinus</taxon>
    </lineage>
</organism>
<comment type="caution">
    <text evidence="1">The sequence shown here is derived from an EMBL/GenBank/DDBJ whole genome shotgun (WGS) entry which is preliminary data.</text>
</comment>